<dbReference type="Proteomes" id="UP001205560">
    <property type="component" value="Unassembled WGS sequence"/>
</dbReference>
<dbReference type="SUPFAM" id="SSF52266">
    <property type="entry name" value="SGNH hydrolase"/>
    <property type="match status" value="1"/>
</dbReference>
<name>A0ABT2A738_9BURK</name>
<dbReference type="Pfam" id="PF13472">
    <property type="entry name" value="Lipase_GDSL_2"/>
    <property type="match status" value="1"/>
</dbReference>
<evidence type="ECO:0000259" key="1">
    <source>
        <dbReference type="Pfam" id="PF13472"/>
    </source>
</evidence>
<feature type="domain" description="SGNH hydrolase-type esterase" evidence="1">
    <location>
        <begin position="257"/>
        <end position="445"/>
    </location>
</feature>
<organism evidence="2 3">
    <name type="scientific">Massilia norwichensis</name>
    <dbReference type="NCBI Taxonomy" id="1442366"/>
    <lineage>
        <taxon>Bacteria</taxon>
        <taxon>Pseudomonadati</taxon>
        <taxon>Pseudomonadota</taxon>
        <taxon>Betaproteobacteria</taxon>
        <taxon>Burkholderiales</taxon>
        <taxon>Oxalobacteraceae</taxon>
        <taxon>Telluria group</taxon>
        <taxon>Massilia</taxon>
    </lineage>
</organism>
<dbReference type="Gene3D" id="3.40.50.1110">
    <property type="entry name" value="SGNH hydrolase"/>
    <property type="match status" value="1"/>
</dbReference>
<reference evidence="2 3" key="1">
    <citation type="submission" date="2022-08" db="EMBL/GenBank/DDBJ databases">
        <title>Reclassification of Massilia species as members of the genera Telluria, Duganella, Pseudoduganella, Mokoshia gen. nov. and Zemynaea gen. nov. using orthogonal and non-orthogonal genome-based approaches.</title>
        <authorList>
            <person name="Bowman J.P."/>
        </authorList>
    </citation>
    <scope>NUCLEOTIDE SEQUENCE [LARGE SCALE GENOMIC DNA]</scope>
    <source>
        <strain evidence="2 3">LMG 28164</strain>
    </source>
</reference>
<gene>
    <name evidence="2" type="ORF">NX782_10580</name>
</gene>
<comment type="caution">
    <text evidence="2">The sequence shown here is derived from an EMBL/GenBank/DDBJ whole genome shotgun (WGS) entry which is preliminary data.</text>
</comment>
<dbReference type="InterPro" id="IPR013830">
    <property type="entry name" value="SGNH_hydro"/>
</dbReference>
<evidence type="ECO:0000313" key="3">
    <source>
        <dbReference type="Proteomes" id="UP001205560"/>
    </source>
</evidence>
<accession>A0ABT2A738</accession>
<sequence length="469" mass="49913">MNDKDELQQHQDGVAPPRRRFLHTAAGLAALAGGVGLASEQAYAAGDGARQGANGRGDWVTTWAGVAHGTYPTGTAILQPNLSFAFPDGATSANDQSFRLMVRPTVWGDTFRLRFSNVFGTQPLTLDDVYLGLQASAGTIEEDTNTRVSFRGGRRRVVIPAGQLLWSDPVSVDFAGDPEKRLLFGRKLAISFHVVGNSGPMTWHSKALQTNYISAPGAGSHSEDESDEAFPYTSTSWYFLDAVDTRGVRNAVTVVTLGDSITDGTGSTLNGDDRWPDDLARRLREAYGNQVAVANAGIGGNRILTDAGAGGPPALSRLERDVLGLSGVTAVIWFEGINDLSAGASAESVIEGIRTGVATLRARRPGLKIIQATITSSLGSTNGTPELDARRQAVNTFIRTAGIFDAVADFDAVTVDPATGRLRPEFQPNSSTAAIDYLHPNRAGYLAMAATIDLDLLAPPYGVRRRRSR</sequence>
<dbReference type="PROSITE" id="PS51318">
    <property type="entry name" value="TAT"/>
    <property type="match status" value="1"/>
</dbReference>
<keyword evidence="3" id="KW-1185">Reference proteome</keyword>
<dbReference type="PANTHER" id="PTHR43784:SF2">
    <property type="entry name" value="GDSL-LIKE LIPASE_ACYLHYDROLASE, PUTATIVE (AFU_ORTHOLOGUE AFUA_2G00820)-RELATED"/>
    <property type="match status" value="1"/>
</dbReference>
<dbReference type="RefSeq" id="WP_258845410.1">
    <property type="nucleotide sequence ID" value="NZ_JANUGX010000010.1"/>
</dbReference>
<proteinExistence type="predicted"/>
<evidence type="ECO:0000313" key="2">
    <source>
        <dbReference type="EMBL" id="MCS0589650.1"/>
    </source>
</evidence>
<dbReference type="PANTHER" id="PTHR43784">
    <property type="entry name" value="GDSL-LIKE LIPASE/ACYLHYDROLASE, PUTATIVE (AFU_ORTHOLOGUE AFUA_2G00820)-RELATED"/>
    <property type="match status" value="1"/>
</dbReference>
<dbReference type="InterPro" id="IPR053140">
    <property type="entry name" value="GDSL_Rv0518-like"/>
</dbReference>
<dbReference type="InterPro" id="IPR036514">
    <property type="entry name" value="SGNH_hydro_sf"/>
</dbReference>
<protein>
    <submittedName>
        <fullName evidence="2">GDSL-type esterase/lipase family protein</fullName>
    </submittedName>
</protein>
<dbReference type="EMBL" id="JANUGX010000010">
    <property type="protein sequence ID" value="MCS0589650.1"/>
    <property type="molecule type" value="Genomic_DNA"/>
</dbReference>
<dbReference type="InterPro" id="IPR006311">
    <property type="entry name" value="TAT_signal"/>
</dbReference>